<evidence type="ECO:0000259" key="5">
    <source>
        <dbReference type="Pfam" id="PF02601"/>
    </source>
</evidence>
<dbReference type="GO" id="GO:0008855">
    <property type="term" value="F:exodeoxyribonuclease VII activity"/>
    <property type="evidence" value="ECO:0007669"/>
    <property type="project" value="InterPro"/>
</dbReference>
<dbReference type="PANTHER" id="PTHR30008">
    <property type="entry name" value="EXODEOXYRIBONUCLEASE 7 LARGE SUBUNIT"/>
    <property type="match status" value="1"/>
</dbReference>
<dbReference type="Pfam" id="PF13742">
    <property type="entry name" value="tRNA_anti_2"/>
    <property type="match status" value="1"/>
</dbReference>
<keyword evidence="2" id="KW-0540">Nuclease</keyword>
<dbReference type="CDD" id="cd04489">
    <property type="entry name" value="ExoVII_LU_OBF"/>
    <property type="match status" value="1"/>
</dbReference>
<dbReference type="EMBL" id="CP017686">
    <property type="protein sequence ID" value="AYQ54895.1"/>
    <property type="molecule type" value="Genomic_DNA"/>
</dbReference>
<feature type="domain" description="OB-fold nucleic acid binding" evidence="6">
    <location>
        <begin position="6"/>
        <end position="99"/>
    </location>
</feature>
<evidence type="ECO:0000313" key="8">
    <source>
        <dbReference type="Proteomes" id="UP000273278"/>
    </source>
</evidence>
<dbReference type="PANTHER" id="PTHR30008:SF0">
    <property type="entry name" value="EXODEOXYRIBONUCLEASE 7 LARGE SUBUNIT"/>
    <property type="match status" value="1"/>
</dbReference>
<dbReference type="OMA" id="MIPEFTV"/>
<evidence type="ECO:0000259" key="6">
    <source>
        <dbReference type="Pfam" id="PF13742"/>
    </source>
</evidence>
<sequence length="443" mass="49050">MSERVTVTELNTRVKEVLNNTKELNDLWLLGEISNLKKYTSGHYYFTIKDPGSEIRAVMFRSSRARIDFEPSDSMKIEAYGHLDMYVERGSYQFIVESMKRSGIGELYLKYEALKKKLDGEGLFRQDRKRKIPQYPKTIGVVTSPTGAVIHDIITTTGRLYPVDILLAPAQVQGDGAWKTIVAGIELLNRVGVDVIIVGRGGGSLEDLWPFNEEPVARAIAASKVPVISSVGHETDFTIADFVADVRAATPTAAAQIAVRDKGEIRRQLEDFTVRMNKALTAVTERMRGRFMVVDSKLSPQKARDRVDMLLMKLDDMSSRMAGALSKKTMEMHRRLSSADARLVPALGSVVSGKKMSSEAVFSRIGPAISTMMGTKRAYLERTSARLDALSPYSVLERGYSFVAGPDGRAVTSVKGLHAGSVITVRMRDGKAEAEIKDKEEFE</sequence>
<evidence type="ECO:0000256" key="1">
    <source>
        <dbReference type="ARBA" id="ARBA00022490"/>
    </source>
</evidence>
<gene>
    <name evidence="7" type="ORF">BKD89_03630</name>
</gene>
<evidence type="ECO:0000256" key="2">
    <source>
        <dbReference type="ARBA" id="ARBA00022722"/>
    </source>
</evidence>
<dbReference type="RefSeq" id="WP_015504625.1">
    <property type="nucleotide sequence ID" value="NZ_CAYARL010000007.1"/>
</dbReference>
<reference evidence="7 8" key="1">
    <citation type="submission" date="2016-10" db="EMBL/GenBank/DDBJ databases">
        <title>Complete genome of the TMA-utilizing, human hosted archaeon Methanomethylophilus alvus Gen. nov, sp. nov., strain Mx-05, derived from a pure culture.</title>
        <authorList>
            <person name="Brugere J.-F."/>
            <person name="Ben Hania W."/>
            <person name="Chaudhary P.P."/>
            <person name="Gaci N."/>
            <person name="Borrel G."/>
            <person name="Cao Van Tuat L."/>
            <person name="Fardeau M.-L."/>
            <person name="Harris H.M.B."/>
            <person name="O'Toole P.W."/>
            <person name="Ollivier B."/>
        </authorList>
    </citation>
    <scope>NUCLEOTIDE SEQUENCE [LARGE SCALE GENOMIC DNA]</scope>
    <source>
        <strain evidence="7 8">Mx-05</strain>
    </source>
</reference>
<accession>A0A3G3IGD9</accession>
<proteinExistence type="inferred from homology"/>
<dbReference type="GeneID" id="41321529"/>
<dbReference type="AlphaFoldDB" id="A0A3G3IGD9"/>
<dbReference type="InterPro" id="IPR025824">
    <property type="entry name" value="OB-fold_nuc-bd_dom"/>
</dbReference>
<dbReference type="NCBIfam" id="TIGR00237">
    <property type="entry name" value="xseA"/>
    <property type="match status" value="1"/>
</dbReference>
<dbReference type="GO" id="GO:0009318">
    <property type="term" value="C:exodeoxyribonuclease VII complex"/>
    <property type="evidence" value="ECO:0007669"/>
    <property type="project" value="InterPro"/>
</dbReference>
<dbReference type="InterPro" id="IPR003753">
    <property type="entry name" value="Exonuc_VII_L"/>
</dbReference>
<name>A0A3G3IGD9_9ARCH</name>
<dbReference type="InterPro" id="IPR020579">
    <property type="entry name" value="Exonuc_VII_lsu_C"/>
</dbReference>
<dbReference type="Proteomes" id="UP000273278">
    <property type="component" value="Chromosome"/>
</dbReference>
<evidence type="ECO:0000256" key="3">
    <source>
        <dbReference type="ARBA" id="ARBA00022801"/>
    </source>
</evidence>
<dbReference type="GO" id="GO:0006308">
    <property type="term" value="P:DNA catabolic process"/>
    <property type="evidence" value="ECO:0007669"/>
    <property type="project" value="InterPro"/>
</dbReference>
<dbReference type="GO" id="GO:0003676">
    <property type="term" value="F:nucleic acid binding"/>
    <property type="evidence" value="ECO:0007669"/>
    <property type="project" value="InterPro"/>
</dbReference>
<dbReference type="Pfam" id="PF02601">
    <property type="entry name" value="Exonuc_VII_L"/>
    <property type="match status" value="1"/>
</dbReference>
<keyword evidence="4" id="KW-0269">Exonuclease</keyword>
<keyword evidence="3" id="KW-0378">Hydrolase</keyword>
<protein>
    <submittedName>
        <fullName evidence="7">Exodeoxyribonuclease VII large subunit</fullName>
    </submittedName>
</protein>
<evidence type="ECO:0000256" key="4">
    <source>
        <dbReference type="ARBA" id="ARBA00022839"/>
    </source>
</evidence>
<organism evidence="7 8">
    <name type="scientific">Methanomethylophilus alvi</name>
    <dbReference type="NCBI Taxonomy" id="1291540"/>
    <lineage>
        <taxon>Archaea</taxon>
        <taxon>Methanobacteriati</taxon>
        <taxon>Thermoplasmatota</taxon>
        <taxon>Thermoplasmata</taxon>
        <taxon>Methanomassiliicoccales</taxon>
        <taxon>Methanomethylophilaceae</taxon>
        <taxon>Methanomethylophilus</taxon>
    </lineage>
</organism>
<dbReference type="HAMAP" id="MF_00378">
    <property type="entry name" value="Exonuc_7_L"/>
    <property type="match status" value="1"/>
</dbReference>
<keyword evidence="1" id="KW-0963">Cytoplasm</keyword>
<feature type="domain" description="Exonuclease VII large subunit C-terminal" evidence="5">
    <location>
        <begin position="123"/>
        <end position="434"/>
    </location>
</feature>
<evidence type="ECO:0000313" key="7">
    <source>
        <dbReference type="EMBL" id="AYQ54895.1"/>
    </source>
</evidence>